<evidence type="ECO:0000259" key="5">
    <source>
        <dbReference type="PROSITE" id="PS50089"/>
    </source>
</evidence>
<dbReference type="OrthoDB" id="25761at2759"/>
<keyword evidence="3 4" id="KW-0862">Zinc</keyword>
<organism evidence="7 8">
    <name type="scientific">Entamoeba invadens IP1</name>
    <dbReference type="NCBI Taxonomy" id="370355"/>
    <lineage>
        <taxon>Eukaryota</taxon>
        <taxon>Amoebozoa</taxon>
        <taxon>Evosea</taxon>
        <taxon>Archamoebae</taxon>
        <taxon>Mastigamoebida</taxon>
        <taxon>Entamoebidae</taxon>
        <taxon>Entamoeba</taxon>
    </lineage>
</organism>
<dbReference type="Gene3D" id="4.10.1000.10">
    <property type="entry name" value="Zinc finger, CCCH-type"/>
    <property type="match status" value="1"/>
</dbReference>
<dbReference type="PANTHER" id="PTHR12930">
    <property type="entry name" value="ZINC FINGER PROTEIN 183"/>
    <property type="match status" value="1"/>
</dbReference>
<reference evidence="7 8" key="1">
    <citation type="submission" date="2012-10" db="EMBL/GenBank/DDBJ databases">
        <authorList>
            <person name="Zafar N."/>
            <person name="Inman J."/>
            <person name="Hall N."/>
            <person name="Lorenzi H."/>
            <person name="Caler E."/>
        </authorList>
    </citation>
    <scope>NUCLEOTIDE SEQUENCE [LARGE SCALE GENOMIC DNA]</scope>
    <source>
        <strain evidence="7 8">IP1</strain>
    </source>
</reference>
<dbReference type="GeneID" id="14882418"/>
<dbReference type="InterPro" id="IPR039971">
    <property type="entry name" value="CWC24-like"/>
</dbReference>
<protein>
    <submittedName>
        <fullName evidence="7">RING finger protein 113A, putative</fullName>
    </submittedName>
</protein>
<dbReference type="GO" id="GO:0005684">
    <property type="term" value="C:U2-type spliceosomal complex"/>
    <property type="evidence" value="ECO:0007669"/>
    <property type="project" value="TreeGrafter"/>
</dbReference>
<evidence type="ECO:0000256" key="3">
    <source>
        <dbReference type="ARBA" id="ARBA00022833"/>
    </source>
</evidence>
<dbReference type="EMBL" id="KB207268">
    <property type="protein sequence ID" value="ELP83386.1"/>
    <property type="molecule type" value="Genomic_DNA"/>
</dbReference>
<keyword evidence="2 4" id="KW-0863">Zinc-finger</keyword>
<dbReference type="Proteomes" id="UP000014680">
    <property type="component" value="Unassembled WGS sequence"/>
</dbReference>
<evidence type="ECO:0000313" key="8">
    <source>
        <dbReference type="Proteomes" id="UP000014680"/>
    </source>
</evidence>
<dbReference type="SMART" id="SM00184">
    <property type="entry name" value="RING"/>
    <property type="match status" value="1"/>
</dbReference>
<evidence type="ECO:0000256" key="2">
    <source>
        <dbReference type="ARBA" id="ARBA00022771"/>
    </source>
</evidence>
<dbReference type="SUPFAM" id="SSF57850">
    <property type="entry name" value="RING/U-box"/>
    <property type="match status" value="1"/>
</dbReference>
<dbReference type="InterPro" id="IPR013083">
    <property type="entry name" value="Znf_RING/FYVE/PHD"/>
</dbReference>
<evidence type="ECO:0000313" key="7">
    <source>
        <dbReference type="EMBL" id="ELP83386.1"/>
    </source>
</evidence>
<dbReference type="SUPFAM" id="SSF90229">
    <property type="entry name" value="CCCH zinc finger"/>
    <property type="match status" value="1"/>
</dbReference>
<evidence type="ECO:0000256" key="4">
    <source>
        <dbReference type="PROSITE-ProRule" id="PRU00723"/>
    </source>
</evidence>
<dbReference type="PROSITE" id="PS50103">
    <property type="entry name" value="ZF_C3H1"/>
    <property type="match status" value="1"/>
</dbReference>
<sequence length="175" mass="20289">MSKNNKKAYVIPKGAGQTKNLGEGLRAKEEQISTHFKKNTYFDYQPELCKDYYETGYCGYGDNCKFIHDRSLTKSSLTLEREFDERQKRDAEKSVQEISKKDDVMKKQKIEDGAEEAQKKVCPKCKKEYDEERTIMVMKCGHYICCDCCIGTKKCPLCDKPTTGVFNKLKKRCEK</sequence>
<keyword evidence="1 4" id="KW-0479">Metal-binding</keyword>
<accession>A0A0A1TY04</accession>
<dbReference type="InterPro" id="IPR000571">
    <property type="entry name" value="Znf_CCCH"/>
</dbReference>
<dbReference type="PANTHER" id="PTHR12930:SF0">
    <property type="entry name" value="RING FINGER PROTEIN 113B"/>
    <property type="match status" value="1"/>
</dbReference>
<dbReference type="KEGG" id="eiv:EIN_373310"/>
<dbReference type="RefSeq" id="XP_004182732.1">
    <property type="nucleotide sequence ID" value="XM_004182684.1"/>
</dbReference>
<dbReference type="OMA" id="RCGHYFD"/>
<dbReference type="InterPro" id="IPR036855">
    <property type="entry name" value="Znf_CCCH_sf"/>
</dbReference>
<evidence type="ECO:0000259" key="6">
    <source>
        <dbReference type="PROSITE" id="PS50103"/>
    </source>
</evidence>
<dbReference type="GO" id="GO:0008270">
    <property type="term" value="F:zinc ion binding"/>
    <property type="evidence" value="ECO:0007669"/>
    <property type="project" value="UniProtKB-KW"/>
</dbReference>
<dbReference type="Pfam" id="PF00642">
    <property type="entry name" value="zf-CCCH"/>
    <property type="match status" value="1"/>
</dbReference>
<dbReference type="VEuPathDB" id="AmoebaDB:EIN_373310"/>
<name>A0A0A1TY04_ENTIV</name>
<dbReference type="PROSITE" id="PS50089">
    <property type="entry name" value="ZF_RING_2"/>
    <property type="match status" value="1"/>
</dbReference>
<gene>
    <name evidence="7" type="ORF">EIN_373310</name>
</gene>
<keyword evidence="8" id="KW-1185">Reference proteome</keyword>
<dbReference type="Gene3D" id="3.30.40.10">
    <property type="entry name" value="Zinc/RING finger domain, C3HC4 (zinc finger)"/>
    <property type="match status" value="1"/>
</dbReference>
<feature type="zinc finger region" description="C3H1-type" evidence="4">
    <location>
        <begin position="43"/>
        <end position="71"/>
    </location>
</feature>
<feature type="domain" description="RING-type" evidence="5">
    <location>
        <begin position="122"/>
        <end position="159"/>
    </location>
</feature>
<evidence type="ECO:0000256" key="1">
    <source>
        <dbReference type="ARBA" id="ARBA00022723"/>
    </source>
</evidence>
<dbReference type="SMART" id="SM00356">
    <property type="entry name" value="ZnF_C3H1"/>
    <property type="match status" value="1"/>
</dbReference>
<proteinExistence type="predicted"/>
<feature type="domain" description="C3H1-type" evidence="6">
    <location>
        <begin position="43"/>
        <end position="71"/>
    </location>
</feature>
<dbReference type="InterPro" id="IPR001841">
    <property type="entry name" value="Znf_RING"/>
</dbReference>
<dbReference type="GO" id="GO:0034247">
    <property type="term" value="P:snoRNA splicing"/>
    <property type="evidence" value="ECO:0007669"/>
    <property type="project" value="TreeGrafter"/>
</dbReference>
<dbReference type="AlphaFoldDB" id="A0A0A1TY04"/>